<dbReference type="InterPro" id="IPR011991">
    <property type="entry name" value="ArsR-like_HTH"/>
</dbReference>
<evidence type="ECO:0000313" key="7">
    <source>
        <dbReference type="Proteomes" id="UP000754710"/>
    </source>
</evidence>
<dbReference type="RefSeq" id="WP_221025034.1">
    <property type="nucleotide sequence ID" value="NZ_JAIEZQ010000002.1"/>
</dbReference>
<dbReference type="PROSITE" id="PS01117">
    <property type="entry name" value="HTH_MARR_1"/>
    <property type="match status" value="1"/>
</dbReference>
<dbReference type="InterPro" id="IPR052526">
    <property type="entry name" value="HTH-type_Bedaq_tolerance"/>
</dbReference>
<dbReference type="InterPro" id="IPR023187">
    <property type="entry name" value="Tscrpt_reg_MarR-type_CS"/>
</dbReference>
<dbReference type="InterPro" id="IPR000835">
    <property type="entry name" value="HTH_MarR-typ"/>
</dbReference>
<proteinExistence type="predicted"/>
<organism evidence="6 7">
    <name type="scientific">Nocardioides jiangsuensis</name>
    <dbReference type="NCBI Taxonomy" id="2866161"/>
    <lineage>
        <taxon>Bacteria</taxon>
        <taxon>Bacillati</taxon>
        <taxon>Actinomycetota</taxon>
        <taxon>Actinomycetes</taxon>
        <taxon>Propionibacteriales</taxon>
        <taxon>Nocardioidaceae</taxon>
        <taxon>Nocardioides</taxon>
    </lineage>
</organism>
<evidence type="ECO:0000256" key="4">
    <source>
        <dbReference type="SAM" id="MobiDB-lite"/>
    </source>
</evidence>
<dbReference type="InterPro" id="IPR036388">
    <property type="entry name" value="WH-like_DNA-bd_sf"/>
</dbReference>
<comment type="caution">
    <text evidence="6">The sequence shown here is derived from an EMBL/GenBank/DDBJ whole genome shotgun (WGS) entry which is preliminary data.</text>
</comment>
<dbReference type="PANTHER" id="PTHR39515">
    <property type="entry name" value="CONSERVED PROTEIN"/>
    <property type="match status" value="1"/>
</dbReference>
<dbReference type="Pfam" id="PF01047">
    <property type="entry name" value="MarR"/>
    <property type="match status" value="1"/>
</dbReference>
<gene>
    <name evidence="6" type="ORF">K1X13_10600</name>
</gene>
<protein>
    <submittedName>
        <fullName evidence="6">MarR family winged helix-turn-helix transcriptional regulator</fullName>
    </submittedName>
</protein>
<keyword evidence="2" id="KW-0238">DNA-binding</keyword>
<dbReference type="SUPFAM" id="SSF46785">
    <property type="entry name" value="Winged helix' DNA-binding domain"/>
    <property type="match status" value="1"/>
</dbReference>
<feature type="domain" description="HTH marR-type" evidence="5">
    <location>
        <begin position="16"/>
        <end position="144"/>
    </location>
</feature>
<dbReference type="InterPro" id="IPR036390">
    <property type="entry name" value="WH_DNA-bd_sf"/>
</dbReference>
<dbReference type="SMART" id="SM00347">
    <property type="entry name" value="HTH_MARR"/>
    <property type="match status" value="1"/>
</dbReference>
<dbReference type="CDD" id="cd00090">
    <property type="entry name" value="HTH_ARSR"/>
    <property type="match status" value="1"/>
</dbReference>
<accession>A0ABS7RL90</accession>
<dbReference type="Gene3D" id="1.10.10.10">
    <property type="entry name" value="Winged helix-like DNA-binding domain superfamily/Winged helix DNA-binding domain"/>
    <property type="match status" value="1"/>
</dbReference>
<evidence type="ECO:0000256" key="1">
    <source>
        <dbReference type="ARBA" id="ARBA00023015"/>
    </source>
</evidence>
<feature type="region of interest" description="Disordered" evidence="4">
    <location>
        <begin position="148"/>
        <end position="168"/>
    </location>
</feature>
<keyword evidence="1" id="KW-0805">Transcription regulation</keyword>
<keyword evidence="3" id="KW-0804">Transcription</keyword>
<keyword evidence="7" id="KW-1185">Reference proteome</keyword>
<sequence>MQPDPGSPYSEPATAEEAVILTLMSLGRRLRQRQPGDQLDLPALILLKTLLHQGPLRLSTLACHIELDASTVSRQVRQLEDRGLVERTGDPDDGRASRVAVSDLGRTLLEEGAARSRATVSGLLASWDDAEREQLRVLLARLYADLSTSPAPGTAPAPTTPVNTLETS</sequence>
<evidence type="ECO:0000256" key="2">
    <source>
        <dbReference type="ARBA" id="ARBA00023125"/>
    </source>
</evidence>
<name>A0ABS7RL90_9ACTN</name>
<dbReference type="PROSITE" id="PS50995">
    <property type="entry name" value="HTH_MARR_2"/>
    <property type="match status" value="1"/>
</dbReference>
<reference evidence="6 7" key="1">
    <citation type="submission" date="2021-08" db="EMBL/GenBank/DDBJ databases">
        <title>Nocardioides bacterium WL0053 sp. nov., isolated from the sediment.</title>
        <authorList>
            <person name="Wang L."/>
            <person name="Zhang D."/>
            <person name="Zhang A."/>
        </authorList>
    </citation>
    <scope>NUCLEOTIDE SEQUENCE [LARGE SCALE GENOMIC DNA]</scope>
    <source>
        <strain evidence="6 7">WL0053</strain>
    </source>
</reference>
<dbReference type="PRINTS" id="PR00598">
    <property type="entry name" value="HTHMARR"/>
</dbReference>
<evidence type="ECO:0000256" key="3">
    <source>
        <dbReference type="ARBA" id="ARBA00023163"/>
    </source>
</evidence>
<evidence type="ECO:0000313" key="6">
    <source>
        <dbReference type="EMBL" id="MBY9075267.1"/>
    </source>
</evidence>
<evidence type="ECO:0000259" key="5">
    <source>
        <dbReference type="PROSITE" id="PS50995"/>
    </source>
</evidence>
<dbReference type="PANTHER" id="PTHR39515:SF2">
    <property type="entry name" value="HTH-TYPE TRANSCRIPTIONAL REGULATOR RV0880"/>
    <property type="match status" value="1"/>
</dbReference>
<dbReference type="EMBL" id="JAIEZQ010000002">
    <property type="protein sequence ID" value="MBY9075267.1"/>
    <property type="molecule type" value="Genomic_DNA"/>
</dbReference>
<dbReference type="Proteomes" id="UP000754710">
    <property type="component" value="Unassembled WGS sequence"/>
</dbReference>